<dbReference type="RefSeq" id="WP_068902162.1">
    <property type="nucleotide sequence ID" value="NZ_BDCX01000016.1"/>
</dbReference>
<comment type="caution">
    <text evidence="6">The sequence shown here is derived from an EMBL/GenBank/DDBJ whole genome shotgun (WGS) entry which is preliminary data.</text>
</comment>
<accession>A0A171DMG0</accession>
<keyword evidence="7" id="KW-1185">Reference proteome</keyword>
<dbReference type="Pfam" id="PF01471">
    <property type="entry name" value="PG_binding_1"/>
    <property type="match status" value="1"/>
</dbReference>
<protein>
    <submittedName>
        <fullName evidence="6">Peptidoglycan-binding protein</fullName>
    </submittedName>
</protein>
<evidence type="ECO:0000259" key="5">
    <source>
        <dbReference type="Pfam" id="PF01471"/>
    </source>
</evidence>
<keyword evidence="4" id="KW-1133">Transmembrane helix</keyword>
<dbReference type="InterPro" id="IPR050465">
    <property type="entry name" value="UPF0194_transport"/>
</dbReference>
<feature type="transmembrane region" description="Helical" evidence="4">
    <location>
        <begin position="27"/>
        <end position="49"/>
    </location>
</feature>
<dbReference type="EMBL" id="BDCX01000016">
    <property type="protein sequence ID" value="GAT70150.1"/>
    <property type="molecule type" value="Genomic_DNA"/>
</dbReference>
<dbReference type="AlphaFoldDB" id="A0A171DMG0"/>
<dbReference type="Gene3D" id="2.40.420.20">
    <property type="match status" value="1"/>
</dbReference>
<dbReference type="InterPro" id="IPR002477">
    <property type="entry name" value="Peptidoglycan-bd-like"/>
</dbReference>
<dbReference type="PANTHER" id="PTHR32347:SF27">
    <property type="entry name" value="RND EFFLUX PUMP MEMBRANE FUSION PROTEIN BARREL-SANDWICH DOMAIN-CONTAINING PROTEIN"/>
    <property type="match status" value="1"/>
</dbReference>
<dbReference type="GO" id="GO:0030313">
    <property type="term" value="C:cell envelope"/>
    <property type="evidence" value="ECO:0007669"/>
    <property type="project" value="UniProtKB-SubCell"/>
</dbReference>
<evidence type="ECO:0000313" key="6">
    <source>
        <dbReference type="EMBL" id="GAT70150.1"/>
    </source>
</evidence>
<reference evidence="6 7" key="1">
    <citation type="journal article" date="2016" name="Genome Announc.">
        <title>Draft Genome Sequence of Planomonospora sphaerica JCM9374, a Rare Actinomycete.</title>
        <authorList>
            <person name="Dohra H."/>
            <person name="Suzuki T."/>
            <person name="Inoue Y."/>
            <person name="Kodani S."/>
        </authorList>
    </citation>
    <scope>NUCLEOTIDE SEQUENCE [LARGE SCALE GENOMIC DNA]</scope>
    <source>
        <strain evidence="6 7">JCM 9374</strain>
    </source>
</reference>
<evidence type="ECO:0000256" key="1">
    <source>
        <dbReference type="ARBA" id="ARBA00004196"/>
    </source>
</evidence>
<dbReference type="PANTHER" id="PTHR32347">
    <property type="entry name" value="EFFLUX SYSTEM COMPONENT YKNX-RELATED"/>
    <property type="match status" value="1"/>
</dbReference>
<dbReference type="Gene3D" id="1.10.101.10">
    <property type="entry name" value="PGBD-like superfamily/PGBD"/>
    <property type="match status" value="1"/>
</dbReference>
<keyword evidence="2" id="KW-0175">Coiled coil</keyword>
<evidence type="ECO:0000256" key="2">
    <source>
        <dbReference type="ARBA" id="ARBA00023054"/>
    </source>
</evidence>
<keyword evidence="4" id="KW-0812">Transmembrane</keyword>
<feature type="compositionally biased region" description="Basic and acidic residues" evidence="3">
    <location>
        <begin position="1"/>
        <end position="11"/>
    </location>
</feature>
<feature type="region of interest" description="Disordered" evidence="3">
    <location>
        <begin position="1"/>
        <end position="24"/>
    </location>
</feature>
<dbReference type="SUPFAM" id="SSF47090">
    <property type="entry name" value="PGBD-like"/>
    <property type="match status" value="1"/>
</dbReference>
<keyword evidence="4" id="KW-0472">Membrane</keyword>
<evidence type="ECO:0000256" key="4">
    <source>
        <dbReference type="SAM" id="Phobius"/>
    </source>
</evidence>
<evidence type="ECO:0000313" key="7">
    <source>
        <dbReference type="Proteomes" id="UP000077701"/>
    </source>
</evidence>
<sequence>MGTATLDDRTGADPAARPRRRRGGRTAGLLAVAALTGAAAVAVSATGVLGGGAGEGRAAAPAPPATARVTRETLHDTHEADGELGHGPAATVVSRRPGTITWLPESGARITRGRPLYRADDDPVVLMYGSTPAYRDLRIGSEGRDVEALERNLEELGYDGFTVDGEYTYATAAAVREWQEDRGLAETGVVELGRVVFADGPVRVESLETETGRPTAPGQAVLTRTGTAKVVTVRLDPGDQRMAKEGTKVSVTLPDGKRAGGRVTGVSTVVEPGDGQGAEPRTRLEVLVSLGRKAASGLDRAAVDVAFTASRREDVLTVPVAALVALREGGFGVEVVEGSKTRYAAVETGLFAGGRVEVSGGGITEGTIVGMPR</sequence>
<dbReference type="Proteomes" id="UP000077701">
    <property type="component" value="Unassembled WGS sequence"/>
</dbReference>
<proteinExistence type="predicted"/>
<gene>
    <name evidence="6" type="ORF">PS9374_05830</name>
</gene>
<evidence type="ECO:0000256" key="3">
    <source>
        <dbReference type="SAM" id="MobiDB-lite"/>
    </source>
</evidence>
<comment type="subcellular location">
    <subcellularLocation>
        <location evidence="1">Cell envelope</location>
    </subcellularLocation>
</comment>
<dbReference type="OrthoDB" id="3268648at2"/>
<reference evidence="7" key="2">
    <citation type="submission" date="2016-04" db="EMBL/GenBank/DDBJ databases">
        <title>Planomonospora sphaerica JCM9374 whole genome shotgun sequence.</title>
        <authorList>
            <person name="Suzuki T."/>
            <person name="Dohra H."/>
            <person name="Kodani S."/>
        </authorList>
    </citation>
    <scope>NUCLEOTIDE SEQUENCE [LARGE SCALE GENOMIC DNA]</scope>
    <source>
        <strain evidence="7">JCM 9374</strain>
    </source>
</reference>
<feature type="domain" description="Peptidoglycan binding-like" evidence="5">
    <location>
        <begin position="143"/>
        <end position="190"/>
    </location>
</feature>
<organism evidence="6 7">
    <name type="scientific">Planomonospora sphaerica</name>
    <dbReference type="NCBI Taxonomy" id="161355"/>
    <lineage>
        <taxon>Bacteria</taxon>
        <taxon>Bacillati</taxon>
        <taxon>Actinomycetota</taxon>
        <taxon>Actinomycetes</taxon>
        <taxon>Streptosporangiales</taxon>
        <taxon>Streptosporangiaceae</taxon>
        <taxon>Planomonospora</taxon>
    </lineage>
</organism>
<dbReference type="InterPro" id="IPR036366">
    <property type="entry name" value="PGBDSf"/>
</dbReference>
<dbReference type="InterPro" id="IPR036365">
    <property type="entry name" value="PGBD-like_sf"/>
</dbReference>
<name>A0A171DMG0_9ACTN</name>
<dbReference type="STRING" id="161355.PS9374_05830"/>